<evidence type="ECO:0000313" key="2">
    <source>
        <dbReference type="Proteomes" id="UP000032427"/>
    </source>
</evidence>
<dbReference type="AlphaFoldDB" id="A0A090I8J5"/>
<dbReference type="KEGG" id="awd:AWOD_p920_30"/>
<reference evidence="2" key="1">
    <citation type="submission" date="2014-09" db="EMBL/GenBank/DDBJ databases">
        <authorList>
            <person name="Hjerde E."/>
        </authorList>
    </citation>
    <scope>NUCLEOTIDE SEQUENCE [LARGE SCALE GENOMIC DNA]</scope>
    <source>
        <strain evidence="2">06/09/139</strain>
        <plasmid evidence="2">pAWOD920</plasmid>
    </source>
</reference>
<sequence>MTRPYVPWSNEELNIMKSSLQMGSSIDIAQHLNSTFGSHRSAASIRSKLQQLGYYVRPKRGARNTIEKNVWNEAVTLINDAEFLSETDKSKLLAQFKLKINHIE</sequence>
<gene>
    <name evidence="1" type="ORF">AWOD_p920_30</name>
</gene>
<name>A0A090I8J5_9GAMM</name>
<organism evidence="1 2">
    <name type="scientific">Aliivibrio wodanis</name>
    <dbReference type="NCBI Taxonomy" id="80852"/>
    <lineage>
        <taxon>Bacteria</taxon>
        <taxon>Pseudomonadati</taxon>
        <taxon>Pseudomonadota</taxon>
        <taxon>Gammaproteobacteria</taxon>
        <taxon>Vibrionales</taxon>
        <taxon>Vibrionaceae</taxon>
        <taxon>Aliivibrio</taxon>
    </lineage>
</organism>
<evidence type="ECO:0000313" key="1">
    <source>
        <dbReference type="EMBL" id="CED57956.1"/>
    </source>
</evidence>
<dbReference type="Proteomes" id="UP000032427">
    <property type="component" value="Plasmid pAWOD920"/>
</dbReference>
<dbReference type="PATRIC" id="fig|80852.17.peg.4190"/>
<keyword evidence="1" id="KW-0614">Plasmid</keyword>
<dbReference type="EMBL" id="LN554848">
    <property type="protein sequence ID" value="CED57956.1"/>
    <property type="molecule type" value="Genomic_DNA"/>
</dbReference>
<keyword evidence="2" id="KW-1185">Reference proteome</keyword>
<dbReference type="GeneID" id="28543600"/>
<proteinExistence type="predicted"/>
<dbReference type="HOGENOM" id="CLU_2244259_0_0_6"/>
<accession>A0A090I8J5</accession>
<protein>
    <submittedName>
        <fullName evidence="1">Uncharacterized protein</fullName>
    </submittedName>
</protein>
<geneLocation type="plasmid" evidence="1 2">
    <name>pAWOD920</name>
</geneLocation>